<name>A0A223D0D1_9BACL</name>
<evidence type="ECO:0000256" key="1">
    <source>
        <dbReference type="ARBA" id="ARBA00005278"/>
    </source>
</evidence>
<gene>
    <name evidence="4" type="ORF">CIG75_07690</name>
</gene>
<keyword evidence="3" id="KW-0812">Transmembrane</keyword>
<dbReference type="PANTHER" id="PTHR22550">
    <property type="entry name" value="SPORE GERMINATION PROTEIN"/>
    <property type="match status" value="1"/>
</dbReference>
<feature type="transmembrane region" description="Helical" evidence="3">
    <location>
        <begin position="440"/>
        <end position="463"/>
    </location>
</feature>
<dbReference type="KEGG" id="tab:CIG75_07690"/>
<protein>
    <submittedName>
        <fullName evidence="4">Spore germination protein</fullName>
    </submittedName>
</protein>
<evidence type="ECO:0000256" key="2">
    <source>
        <dbReference type="ARBA" id="ARBA00023136"/>
    </source>
</evidence>
<dbReference type="OrthoDB" id="9772630at2"/>
<dbReference type="EMBL" id="CP022657">
    <property type="protein sequence ID" value="ASS74873.1"/>
    <property type="molecule type" value="Genomic_DNA"/>
</dbReference>
<dbReference type="GO" id="GO:0016020">
    <property type="term" value="C:membrane"/>
    <property type="evidence" value="ECO:0007669"/>
    <property type="project" value="InterPro"/>
</dbReference>
<feature type="transmembrane region" description="Helical" evidence="3">
    <location>
        <begin position="387"/>
        <end position="407"/>
    </location>
</feature>
<comment type="similarity">
    <text evidence="1">Belongs to the GerABKA family.</text>
</comment>
<dbReference type="PANTHER" id="PTHR22550:SF9">
    <property type="entry name" value="STAGE V SPORULATION PROTEIN AF"/>
    <property type="match status" value="1"/>
</dbReference>
<accession>A0A223D0D1</accession>
<keyword evidence="3" id="KW-1133">Transmembrane helix</keyword>
<dbReference type="AlphaFoldDB" id="A0A223D0D1"/>
<evidence type="ECO:0000313" key="4">
    <source>
        <dbReference type="EMBL" id="ASS74873.1"/>
    </source>
</evidence>
<evidence type="ECO:0000313" key="5">
    <source>
        <dbReference type="Proteomes" id="UP000214688"/>
    </source>
</evidence>
<dbReference type="InterPro" id="IPR004995">
    <property type="entry name" value="Spore_Ger"/>
</dbReference>
<proteinExistence type="inferred from homology"/>
<feature type="transmembrane region" description="Helical" evidence="3">
    <location>
        <begin position="413"/>
        <end position="433"/>
    </location>
</feature>
<dbReference type="InterPro" id="IPR050768">
    <property type="entry name" value="UPF0353/GerABKA_families"/>
</dbReference>
<dbReference type="GO" id="GO:0009847">
    <property type="term" value="P:spore germination"/>
    <property type="evidence" value="ECO:0007669"/>
    <property type="project" value="InterPro"/>
</dbReference>
<keyword evidence="2 3" id="KW-0472">Membrane</keyword>
<keyword evidence="5" id="KW-1185">Reference proteome</keyword>
<reference evidence="4 5" key="1">
    <citation type="journal article" date="2015" name="Int. J. Syst. Evol. Microbiol.">
        <title>Tumebacillus algifaecis sp. nov., isolated from decomposing algal scum.</title>
        <authorList>
            <person name="Wu Y.F."/>
            <person name="Zhang B."/>
            <person name="Xing P."/>
            <person name="Wu Q.L."/>
            <person name="Liu S.J."/>
        </authorList>
    </citation>
    <scope>NUCLEOTIDE SEQUENCE [LARGE SCALE GENOMIC DNA]</scope>
    <source>
        <strain evidence="4 5">THMBR28</strain>
    </source>
</reference>
<dbReference type="Pfam" id="PF03323">
    <property type="entry name" value="GerA"/>
    <property type="match status" value="1"/>
</dbReference>
<dbReference type="PIRSF" id="PIRSF005690">
    <property type="entry name" value="GerBA"/>
    <property type="match status" value="1"/>
</dbReference>
<organism evidence="4 5">
    <name type="scientific">Tumebacillus algifaecis</name>
    <dbReference type="NCBI Taxonomy" id="1214604"/>
    <lineage>
        <taxon>Bacteria</taxon>
        <taxon>Bacillati</taxon>
        <taxon>Bacillota</taxon>
        <taxon>Bacilli</taxon>
        <taxon>Bacillales</taxon>
        <taxon>Alicyclobacillaceae</taxon>
        <taxon>Tumebacillus</taxon>
    </lineage>
</organism>
<evidence type="ECO:0000256" key="3">
    <source>
        <dbReference type="SAM" id="Phobius"/>
    </source>
</evidence>
<sequence length="514" mass="58217">MFEPLHPRFILAGIGRLKKEVRPVLDIVEASPKRAVSADLQQNIAILNQELGVKKSFDMLCRELEYGGKKFALYFVDGFAKDDIMNRIMEHLALLDKEMLTSDTIKKLLETQVGYLEVEIVEDLEAVKTAVLSGPLVFLIDGETKAISIDARTYPARGPAEPDLERVVRGSRDGFVETMIFNTSLTRRRVRDPGLRMEYVQVGKRSKTDIVVSYIEDVANPDLVTLIKNKLQEIKIDGLPMAEKTVEELMFGKNWNPYPMVRYTERPDVAAVHLLEGHVLIYVDTSPSVMITPTTFFHHVQHAEEFRQKPISGVYVRWLRFLAILCSILLTPLWMALVMNKSFMPSFFMFTIPEKSLAITIFWQMMFAEIGLALLRMAAIHTPNPLGSALGLVAALMVGQVAIEIGFFTREVILFTSIAAIGTFATPSYELSLANQLVRLGLLVLTGIFGFYGFLVGVVLWLVLLVRTKSLDTPYFWPLLPFNWNALVHVLFRSPVEWNSKRPKILHPQDDTRK</sequence>
<dbReference type="Proteomes" id="UP000214688">
    <property type="component" value="Chromosome"/>
</dbReference>
<feature type="transmembrane region" description="Helical" evidence="3">
    <location>
        <begin position="357"/>
        <end position="375"/>
    </location>
</feature>
<feature type="transmembrane region" description="Helical" evidence="3">
    <location>
        <begin position="318"/>
        <end position="337"/>
    </location>
</feature>